<organism evidence="1 2">
    <name type="scientific">Daphnia magna</name>
    <dbReference type="NCBI Taxonomy" id="35525"/>
    <lineage>
        <taxon>Eukaryota</taxon>
        <taxon>Metazoa</taxon>
        <taxon>Ecdysozoa</taxon>
        <taxon>Arthropoda</taxon>
        <taxon>Crustacea</taxon>
        <taxon>Branchiopoda</taxon>
        <taxon>Diplostraca</taxon>
        <taxon>Cladocera</taxon>
        <taxon>Anomopoda</taxon>
        <taxon>Daphniidae</taxon>
        <taxon>Daphnia</taxon>
    </lineage>
</organism>
<protein>
    <submittedName>
        <fullName evidence="1">Uncharacterized protein</fullName>
    </submittedName>
</protein>
<proteinExistence type="predicted"/>
<gene>
    <name evidence="1" type="ORF">OUZ56_026215</name>
</gene>
<dbReference type="Proteomes" id="UP001234178">
    <property type="component" value="Unassembled WGS sequence"/>
</dbReference>
<sequence length="137" mass="15368">MNQPSQHYSKSPTTGLTFDLYKSSIHLGEFSSHTGTSHDPQSQADSLNLELKCRYMLSNFSINLCSILNKLALVVVRIEALFGLSITSTTISEMIPLLTHFVNFGTSLWSFVYWQCTKLANEIIVCCISLRRSRSGQ</sequence>
<dbReference type="EMBL" id="JAOYFB010000004">
    <property type="protein sequence ID" value="KAK4013663.1"/>
    <property type="molecule type" value="Genomic_DNA"/>
</dbReference>
<reference evidence="1 2" key="1">
    <citation type="journal article" date="2023" name="Nucleic Acids Res.">
        <title>The hologenome of Daphnia magna reveals possible DNA methylation and microbiome-mediated evolution of the host genome.</title>
        <authorList>
            <person name="Chaturvedi A."/>
            <person name="Li X."/>
            <person name="Dhandapani V."/>
            <person name="Marshall H."/>
            <person name="Kissane S."/>
            <person name="Cuenca-Cambronero M."/>
            <person name="Asole G."/>
            <person name="Calvet F."/>
            <person name="Ruiz-Romero M."/>
            <person name="Marangio P."/>
            <person name="Guigo R."/>
            <person name="Rago D."/>
            <person name="Mirbahai L."/>
            <person name="Eastwood N."/>
            <person name="Colbourne J.K."/>
            <person name="Zhou J."/>
            <person name="Mallon E."/>
            <person name="Orsini L."/>
        </authorList>
    </citation>
    <scope>NUCLEOTIDE SEQUENCE [LARGE SCALE GENOMIC DNA]</scope>
    <source>
        <strain evidence="1">LRV0_1</strain>
    </source>
</reference>
<keyword evidence="2" id="KW-1185">Reference proteome</keyword>
<accession>A0ABQ9ZL54</accession>
<name>A0ABQ9ZL54_9CRUS</name>
<comment type="caution">
    <text evidence="1">The sequence shown here is derived from an EMBL/GenBank/DDBJ whole genome shotgun (WGS) entry which is preliminary data.</text>
</comment>
<evidence type="ECO:0000313" key="2">
    <source>
        <dbReference type="Proteomes" id="UP001234178"/>
    </source>
</evidence>
<evidence type="ECO:0000313" key="1">
    <source>
        <dbReference type="EMBL" id="KAK4013663.1"/>
    </source>
</evidence>